<dbReference type="EMBL" id="AP024597">
    <property type="protein sequence ID" value="BCU71640.1"/>
    <property type="molecule type" value="Genomic_DNA"/>
</dbReference>
<sequence length="152" mass="16761">MLLISLMLLGLSFPSTFKGETYTCVIQGQLPIPTSLAYCNGNYSIIVDYINVHANISVNISSNNLISRINTLIYLNSSLIYNNKTYSLPFAITQISGVSTNKGIVYYAVVRKGNITLHSTFFQVLSALSAILNVSLYRICFNGTLTYTPIIN</sequence>
<reference evidence="1 2" key="1">
    <citation type="submission" date="2021-04" db="EMBL/GenBank/DDBJ databases">
        <title>Complete genome sequence of Stygiolobus sp. KN-1.</title>
        <authorList>
            <person name="Nakamura K."/>
            <person name="Sakai H."/>
            <person name="Kurosawa N."/>
        </authorList>
    </citation>
    <scope>NUCLEOTIDE SEQUENCE [LARGE SCALE GENOMIC DNA]</scope>
    <source>
        <strain evidence="1 2">KN-1</strain>
    </source>
</reference>
<keyword evidence="2" id="KW-1185">Reference proteome</keyword>
<accession>A0A8D5ZKR2</accession>
<evidence type="ECO:0000313" key="1">
    <source>
        <dbReference type="EMBL" id="BCU71640.1"/>
    </source>
</evidence>
<gene>
    <name evidence="1" type="ORF">KN1_29370</name>
</gene>
<dbReference type="AlphaFoldDB" id="A0A8D5ZKR2"/>
<dbReference type="Proteomes" id="UP000825123">
    <property type="component" value="Chromosome"/>
</dbReference>
<organism evidence="1 2">
    <name type="scientific">Stygiolobus caldivivus</name>
    <dbReference type="NCBI Taxonomy" id="2824673"/>
    <lineage>
        <taxon>Archaea</taxon>
        <taxon>Thermoproteota</taxon>
        <taxon>Thermoprotei</taxon>
        <taxon>Sulfolobales</taxon>
        <taxon>Sulfolobaceae</taxon>
        <taxon>Stygiolobus</taxon>
    </lineage>
</organism>
<name>A0A8D5ZKR2_9CREN</name>
<proteinExistence type="predicted"/>
<dbReference type="KEGG" id="csty:KN1_29370"/>
<evidence type="ECO:0000313" key="2">
    <source>
        <dbReference type="Proteomes" id="UP000825123"/>
    </source>
</evidence>
<protein>
    <submittedName>
        <fullName evidence="1">Uncharacterized protein</fullName>
    </submittedName>
</protein>